<dbReference type="Proteomes" id="UP000821845">
    <property type="component" value="Chromosome 3"/>
</dbReference>
<reference evidence="1" key="1">
    <citation type="submission" date="2020-05" db="EMBL/GenBank/DDBJ databases">
        <title>Large-scale comparative analyses of tick genomes elucidate their genetic diversity and vector capacities.</title>
        <authorList>
            <person name="Jia N."/>
            <person name="Wang J."/>
            <person name="Shi W."/>
            <person name="Du L."/>
            <person name="Sun Y."/>
            <person name="Zhan W."/>
            <person name="Jiang J."/>
            <person name="Wang Q."/>
            <person name="Zhang B."/>
            <person name="Ji P."/>
            <person name="Sakyi L.B."/>
            <person name="Cui X."/>
            <person name="Yuan T."/>
            <person name="Jiang B."/>
            <person name="Yang W."/>
            <person name="Lam T.T.-Y."/>
            <person name="Chang Q."/>
            <person name="Ding S."/>
            <person name="Wang X."/>
            <person name="Zhu J."/>
            <person name="Ruan X."/>
            <person name="Zhao L."/>
            <person name="Wei J."/>
            <person name="Que T."/>
            <person name="Du C."/>
            <person name="Cheng J."/>
            <person name="Dai P."/>
            <person name="Han X."/>
            <person name="Huang E."/>
            <person name="Gao Y."/>
            <person name="Liu J."/>
            <person name="Shao H."/>
            <person name="Ye R."/>
            <person name="Li L."/>
            <person name="Wei W."/>
            <person name="Wang X."/>
            <person name="Wang C."/>
            <person name="Yang T."/>
            <person name="Huo Q."/>
            <person name="Li W."/>
            <person name="Guo W."/>
            <person name="Chen H."/>
            <person name="Zhou L."/>
            <person name="Ni X."/>
            <person name="Tian J."/>
            <person name="Zhou Y."/>
            <person name="Sheng Y."/>
            <person name="Liu T."/>
            <person name="Pan Y."/>
            <person name="Xia L."/>
            <person name="Li J."/>
            <person name="Zhao F."/>
            <person name="Cao W."/>
        </authorList>
    </citation>
    <scope>NUCLEOTIDE SEQUENCE</scope>
    <source>
        <strain evidence="1">Hyas-2018</strain>
    </source>
</reference>
<dbReference type="EMBL" id="CM023483">
    <property type="protein sequence ID" value="KAH6935738.1"/>
    <property type="molecule type" value="Genomic_DNA"/>
</dbReference>
<evidence type="ECO:0000313" key="1">
    <source>
        <dbReference type="EMBL" id="KAH6935738.1"/>
    </source>
</evidence>
<gene>
    <name evidence="1" type="ORF">HPB50_008800</name>
</gene>
<sequence length="159" mass="17390">MEENGPSWPRHSPSENPCQPPCQLLRPPSHWESVTMGPALIGPMHSMGLTPGGARDDVSTEGARRTRPGTPVPGAADGVRCCLFLFSWPLCPWCHAAECVKKRMRAIEKAKGPKSIANESDDAHENARVPCSDRDTLLDQSTRVLCSTGLPEHFARPKR</sequence>
<proteinExistence type="predicted"/>
<name>A0ACB7SLY3_HYAAI</name>
<protein>
    <submittedName>
        <fullName evidence="1">Uncharacterized protein</fullName>
    </submittedName>
</protein>
<organism evidence="1 2">
    <name type="scientific">Hyalomma asiaticum</name>
    <name type="common">Tick</name>
    <dbReference type="NCBI Taxonomy" id="266040"/>
    <lineage>
        <taxon>Eukaryota</taxon>
        <taxon>Metazoa</taxon>
        <taxon>Ecdysozoa</taxon>
        <taxon>Arthropoda</taxon>
        <taxon>Chelicerata</taxon>
        <taxon>Arachnida</taxon>
        <taxon>Acari</taxon>
        <taxon>Parasitiformes</taxon>
        <taxon>Ixodida</taxon>
        <taxon>Ixodoidea</taxon>
        <taxon>Ixodidae</taxon>
        <taxon>Hyalomminae</taxon>
        <taxon>Hyalomma</taxon>
    </lineage>
</organism>
<evidence type="ECO:0000313" key="2">
    <source>
        <dbReference type="Proteomes" id="UP000821845"/>
    </source>
</evidence>
<keyword evidence="2" id="KW-1185">Reference proteome</keyword>
<accession>A0ACB7SLY3</accession>
<comment type="caution">
    <text evidence="1">The sequence shown here is derived from an EMBL/GenBank/DDBJ whole genome shotgun (WGS) entry which is preliminary data.</text>
</comment>